<keyword evidence="2" id="KW-0418">Kinase</keyword>
<keyword evidence="3" id="KW-1185">Reference proteome</keyword>
<proteinExistence type="predicted"/>
<reference evidence="2 3" key="1">
    <citation type="journal article" date="2013" name="Genome Announc.">
        <title>Draft Genome Sequence of a Highly Flagellated, Fast-Swimming Archaeon, Methanocaldococcus villosus Strain KIN24-T80 (DSM 22612).</title>
        <authorList>
            <person name="Thennarasu S."/>
            <person name="Polireddy D."/>
            <person name="Antony A."/>
            <person name="Yada M.R."/>
            <person name="Algarawi S."/>
            <person name="Sivakumar N."/>
        </authorList>
    </citation>
    <scope>NUCLEOTIDE SEQUENCE [LARGE SCALE GENOMIC DNA]</scope>
    <source>
        <strain evidence="2 3">KIN24-T80</strain>
    </source>
</reference>
<keyword evidence="2" id="KW-0808">Transferase</keyword>
<feature type="domain" description="Protein kinase" evidence="1">
    <location>
        <begin position="23"/>
        <end position="204"/>
    </location>
</feature>
<dbReference type="PATRIC" id="fig|1069083.5.peg.544"/>
<dbReference type="InterPro" id="IPR052396">
    <property type="entry name" value="Meiotic_Drive_Suppr_Kinase"/>
</dbReference>
<dbReference type="PANTHER" id="PTHR37171">
    <property type="entry name" value="SERINE/THREONINE-PROTEIN KINASE YRZF-RELATED"/>
    <property type="match status" value="1"/>
</dbReference>
<dbReference type="Proteomes" id="UP000053695">
    <property type="component" value="Unassembled WGS sequence"/>
</dbReference>
<dbReference type="InterPro" id="IPR011009">
    <property type="entry name" value="Kinase-like_dom_sf"/>
</dbReference>
<dbReference type="OrthoDB" id="86092at2157"/>
<dbReference type="PROSITE" id="PS50011">
    <property type="entry name" value="PROTEIN_KINASE_DOM"/>
    <property type="match status" value="1"/>
</dbReference>
<dbReference type="GO" id="GO:0005524">
    <property type="term" value="F:ATP binding"/>
    <property type="evidence" value="ECO:0007669"/>
    <property type="project" value="InterPro"/>
</dbReference>
<dbReference type="InterPro" id="IPR000719">
    <property type="entry name" value="Prot_kinase_dom"/>
</dbReference>
<dbReference type="PANTHER" id="PTHR37171:SF1">
    <property type="entry name" value="SERINE_THREONINE-PROTEIN KINASE YRZF-RELATED"/>
    <property type="match status" value="1"/>
</dbReference>
<dbReference type="EMBL" id="APMM01000017">
    <property type="protein sequence ID" value="ENN96367.1"/>
    <property type="molecule type" value="Genomic_DNA"/>
</dbReference>
<dbReference type="AlphaFoldDB" id="N6VZ12"/>
<accession>N6VZ12</accession>
<organism evidence="2 3">
    <name type="scientific">Methanocaldococcus villosus KIN24-T80</name>
    <dbReference type="NCBI Taxonomy" id="1069083"/>
    <lineage>
        <taxon>Archaea</taxon>
        <taxon>Methanobacteriati</taxon>
        <taxon>Methanobacteriota</taxon>
        <taxon>Methanomada group</taxon>
        <taxon>Methanococci</taxon>
        <taxon>Methanococcales</taxon>
        <taxon>Methanocaldococcaceae</taxon>
        <taxon>Methanocaldococcus</taxon>
    </lineage>
</organism>
<sequence length="204" mass="23443">MLFKKIPNEIVDEKVLEKLKKKVKLVDAIGKGHRGVVFKGIYNNKTVAVKIPRTDGKNTILNEVNILKLLEPYNISPKVYDYSKDYLIMEYIEGEELKSVVEKLDKKNLIEVIEEVLKIALRLDSLNIEHKEIKGGRHFLVGEKVYIIDFDKAKKKKTTKNFTSAIALLFGENKVGKVVRNKLNLNEDDIKFIKRLAKIYKGSV</sequence>
<gene>
    <name evidence="2" type="ORF">J422_02774</name>
</gene>
<evidence type="ECO:0000259" key="1">
    <source>
        <dbReference type="PROSITE" id="PS50011"/>
    </source>
</evidence>
<evidence type="ECO:0000313" key="2">
    <source>
        <dbReference type="EMBL" id="ENN96367.1"/>
    </source>
</evidence>
<dbReference type="RefSeq" id="WP_004590614.1">
    <property type="nucleotide sequence ID" value="NZ_APMM01000017.1"/>
</dbReference>
<dbReference type="Gene3D" id="1.10.510.10">
    <property type="entry name" value="Transferase(Phosphotransferase) domain 1"/>
    <property type="match status" value="1"/>
</dbReference>
<dbReference type="GO" id="GO:0004672">
    <property type="term" value="F:protein kinase activity"/>
    <property type="evidence" value="ECO:0007669"/>
    <property type="project" value="InterPro"/>
</dbReference>
<dbReference type="STRING" id="1069083.GCA_000371805_00106"/>
<evidence type="ECO:0000313" key="3">
    <source>
        <dbReference type="Proteomes" id="UP000053695"/>
    </source>
</evidence>
<dbReference type="SUPFAM" id="SSF56112">
    <property type="entry name" value="Protein kinase-like (PK-like)"/>
    <property type="match status" value="1"/>
</dbReference>
<name>N6VZ12_9EURY</name>
<protein>
    <submittedName>
        <fullName evidence="2">Tyrosine protein kinase</fullName>
    </submittedName>
</protein>
<dbReference type="Pfam" id="PF00069">
    <property type="entry name" value="Pkinase"/>
    <property type="match status" value="1"/>
</dbReference>
<comment type="caution">
    <text evidence="2">The sequence shown here is derived from an EMBL/GenBank/DDBJ whole genome shotgun (WGS) entry which is preliminary data.</text>
</comment>